<keyword evidence="3" id="KW-1185">Reference proteome</keyword>
<sequence>MLTGCPVPSNNIELVLSPLKLKAATLERTLLISLPRFSRANNNTLHGHLCQKVSRRYDEYLAETIIREGTMKFTHSSQIRCFTHILNLVMKTILRSLRASSHKEACDLLDDVAKRSWKTVNAPTSPIAKNSTFVMIVRAEECRRQLEDTLNDVPDIEALRLKSNDWRQLSDIKKILAPFNEYTEYVSRDSPSIHMAARMFGELRSILLASKVRRGEWQKVSPAVTVPISDGISLLEKYHDCVKYNDIYYIASVLDPRIKTKWLKTLPDGEKIIDRIREFLKKAYCTTKQPVSTAPSTNWKSFAYRFLEAFQPTQYNVAGSDIDMYFDTPTISTGFDISQSQSEFIRNWWKANMLEYSCMAKVAQDHLAIPAAEVDIERLFNGGRDMLGIRRFSMKAHSQFFCGNRFSSFQFLFRLDKIDAYKKKTRVSAKPASTTMTLI</sequence>
<feature type="domain" description="HAT C-terminal dimerisation" evidence="1">
    <location>
        <begin position="345"/>
        <end position="396"/>
    </location>
</feature>
<comment type="caution">
    <text evidence="2">The sequence shown here is derived from an EMBL/GenBank/DDBJ whole genome shotgun (WGS) entry which is preliminary data.</text>
</comment>
<organism evidence="2 3">
    <name type="scientific">Penicillium brevicompactum</name>
    <dbReference type="NCBI Taxonomy" id="5074"/>
    <lineage>
        <taxon>Eukaryota</taxon>
        <taxon>Fungi</taxon>
        <taxon>Dikarya</taxon>
        <taxon>Ascomycota</taxon>
        <taxon>Pezizomycotina</taxon>
        <taxon>Eurotiomycetes</taxon>
        <taxon>Eurotiomycetidae</taxon>
        <taxon>Eurotiales</taxon>
        <taxon>Aspergillaceae</taxon>
        <taxon>Penicillium</taxon>
    </lineage>
</organism>
<reference evidence="2" key="2">
    <citation type="journal article" date="2023" name="IMA Fungus">
        <title>Comparative genomic study of the Penicillium genus elucidates a diverse pangenome and 15 lateral gene transfer events.</title>
        <authorList>
            <person name="Petersen C."/>
            <person name="Sorensen T."/>
            <person name="Nielsen M.R."/>
            <person name="Sondergaard T.E."/>
            <person name="Sorensen J.L."/>
            <person name="Fitzpatrick D.A."/>
            <person name="Frisvad J.C."/>
            <person name="Nielsen K.L."/>
        </authorList>
    </citation>
    <scope>NUCLEOTIDE SEQUENCE</scope>
    <source>
        <strain evidence="2">IBT 35675</strain>
    </source>
</reference>
<name>A0A9W9RTF2_PENBR</name>
<dbReference type="AlphaFoldDB" id="A0A9W9RTF2"/>
<accession>A0A9W9RTF2</accession>
<dbReference type="GO" id="GO:0046983">
    <property type="term" value="F:protein dimerization activity"/>
    <property type="evidence" value="ECO:0007669"/>
    <property type="project" value="InterPro"/>
</dbReference>
<dbReference type="EMBL" id="JAPZBR010000001">
    <property type="protein sequence ID" value="KAJ5366142.1"/>
    <property type="molecule type" value="Genomic_DNA"/>
</dbReference>
<evidence type="ECO:0000313" key="2">
    <source>
        <dbReference type="EMBL" id="KAJ5366142.1"/>
    </source>
</evidence>
<dbReference type="Proteomes" id="UP001148299">
    <property type="component" value="Unassembled WGS sequence"/>
</dbReference>
<dbReference type="Pfam" id="PF05699">
    <property type="entry name" value="Dimer_Tnp_hAT"/>
    <property type="match status" value="1"/>
</dbReference>
<dbReference type="PANTHER" id="PTHR23272">
    <property type="entry name" value="BED FINGER-RELATED"/>
    <property type="match status" value="1"/>
</dbReference>
<protein>
    <submittedName>
        <fullName evidence="2">HAT dimerization</fullName>
    </submittedName>
</protein>
<dbReference type="InterPro" id="IPR012337">
    <property type="entry name" value="RNaseH-like_sf"/>
</dbReference>
<gene>
    <name evidence="2" type="ORF">N7541_000083</name>
</gene>
<evidence type="ECO:0000313" key="3">
    <source>
        <dbReference type="Proteomes" id="UP001148299"/>
    </source>
</evidence>
<dbReference type="SUPFAM" id="SSF53098">
    <property type="entry name" value="Ribonuclease H-like"/>
    <property type="match status" value="1"/>
</dbReference>
<reference evidence="2" key="1">
    <citation type="submission" date="2022-12" db="EMBL/GenBank/DDBJ databases">
        <authorList>
            <person name="Petersen C."/>
        </authorList>
    </citation>
    <scope>NUCLEOTIDE SEQUENCE</scope>
    <source>
        <strain evidence="2">IBT 35675</strain>
    </source>
</reference>
<dbReference type="PANTHER" id="PTHR23272:SF184">
    <property type="entry name" value="OS03G0311250 PROTEIN"/>
    <property type="match status" value="1"/>
</dbReference>
<proteinExistence type="predicted"/>
<dbReference type="InterPro" id="IPR008906">
    <property type="entry name" value="HATC_C_dom"/>
</dbReference>
<evidence type="ECO:0000259" key="1">
    <source>
        <dbReference type="Pfam" id="PF05699"/>
    </source>
</evidence>